<dbReference type="EMBL" id="KZ679680">
    <property type="protein sequence ID" value="PTB55114.1"/>
    <property type="molecule type" value="Genomic_DNA"/>
</dbReference>
<keyword evidence="3" id="KW-1185">Reference proteome</keyword>
<gene>
    <name evidence="2" type="ORF">M431DRAFT_437681</name>
</gene>
<dbReference type="Proteomes" id="UP000241690">
    <property type="component" value="Unassembled WGS sequence"/>
</dbReference>
<feature type="region of interest" description="Disordered" evidence="1">
    <location>
        <begin position="52"/>
        <end position="72"/>
    </location>
</feature>
<feature type="region of interest" description="Disordered" evidence="1">
    <location>
        <begin position="1"/>
        <end position="22"/>
    </location>
</feature>
<dbReference type="AlphaFoldDB" id="A0A2T4ADF1"/>
<accession>A0A2T4ADF1</accession>
<dbReference type="RefSeq" id="XP_024774791.1">
    <property type="nucleotide sequence ID" value="XM_024915159.1"/>
</dbReference>
<evidence type="ECO:0000313" key="2">
    <source>
        <dbReference type="EMBL" id="PTB55114.1"/>
    </source>
</evidence>
<protein>
    <submittedName>
        <fullName evidence="2">Uncharacterized protein</fullName>
    </submittedName>
</protein>
<organism evidence="2 3">
    <name type="scientific">Trichoderma harzianum CBS 226.95</name>
    <dbReference type="NCBI Taxonomy" id="983964"/>
    <lineage>
        <taxon>Eukaryota</taxon>
        <taxon>Fungi</taxon>
        <taxon>Dikarya</taxon>
        <taxon>Ascomycota</taxon>
        <taxon>Pezizomycotina</taxon>
        <taxon>Sordariomycetes</taxon>
        <taxon>Hypocreomycetidae</taxon>
        <taxon>Hypocreales</taxon>
        <taxon>Hypocreaceae</taxon>
        <taxon>Trichoderma</taxon>
    </lineage>
</organism>
<proteinExistence type="predicted"/>
<dbReference type="GeneID" id="36623725"/>
<evidence type="ECO:0000256" key="1">
    <source>
        <dbReference type="SAM" id="MobiDB-lite"/>
    </source>
</evidence>
<reference evidence="2 3" key="1">
    <citation type="submission" date="2016-07" db="EMBL/GenBank/DDBJ databases">
        <title>Multiple horizontal gene transfer events from other fungi enriched the ability of initially mycotrophic Trichoderma (Ascomycota) to feed on dead plant biomass.</title>
        <authorList>
            <consortium name="DOE Joint Genome Institute"/>
            <person name="Aerts A."/>
            <person name="Atanasova L."/>
            <person name="Chenthamara K."/>
            <person name="Zhang J."/>
            <person name="Grujic M."/>
            <person name="Henrissat B."/>
            <person name="Kuo A."/>
            <person name="Salamov A."/>
            <person name="Lipzen A."/>
            <person name="Labutti K."/>
            <person name="Barry K."/>
            <person name="Miao Y."/>
            <person name="Rahimi M.J."/>
            <person name="Shen Q."/>
            <person name="Grigoriev I.V."/>
            <person name="Kubicek C.P."/>
            <person name="Druzhinina I.S."/>
        </authorList>
    </citation>
    <scope>NUCLEOTIDE SEQUENCE [LARGE SCALE GENOMIC DNA]</scope>
    <source>
        <strain evidence="2 3">CBS 226.95</strain>
    </source>
</reference>
<evidence type="ECO:0000313" key="3">
    <source>
        <dbReference type="Proteomes" id="UP000241690"/>
    </source>
</evidence>
<sequence length="111" mass="11980">MQSALTQWRLGQGHRYGKPEGQHLCSHDDDVCFWDAEKDVKAGGRRIAARVSSDPWPRLSPPPVSATSHDTPLDGMPLSISISISMTISLKHPCSRSCAGPPHVVTVGRPG</sequence>
<name>A0A2T4ADF1_TRIHA</name>